<keyword evidence="8" id="KW-1185">Reference proteome</keyword>
<feature type="transmembrane region" description="Helical" evidence="6">
    <location>
        <begin position="21"/>
        <end position="39"/>
    </location>
</feature>
<protein>
    <submittedName>
        <fullName evidence="7">Energy-coupling factor transporter transmembrane component T</fullName>
    </submittedName>
</protein>
<name>A0ABP9BXJ7_9MICC</name>
<feature type="transmembrane region" description="Helical" evidence="6">
    <location>
        <begin position="69"/>
        <end position="87"/>
    </location>
</feature>
<keyword evidence="2" id="KW-1003">Cell membrane</keyword>
<reference evidence="8" key="1">
    <citation type="journal article" date="2019" name="Int. J. Syst. Evol. Microbiol.">
        <title>The Global Catalogue of Microorganisms (GCM) 10K type strain sequencing project: providing services to taxonomists for standard genome sequencing and annotation.</title>
        <authorList>
            <consortium name="The Broad Institute Genomics Platform"/>
            <consortium name="The Broad Institute Genome Sequencing Center for Infectious Disease"/>
            <person name="Wu L."/>
            <person name="Ma J."/>
        </authorList>
    </citation>
    <scope>NUCLEOTIDE SEQUENCE [LARGE SCALE GENOMIC DNA]</scope>
    <source>
        <strain evidence="8">JCM 18541</strain>
    </source>
</reference>
<keyword evidence="3 6" id="KW-0812">Transmembrane</keyword>
<organism evidence="7 8">
    <name type="scientific">Rothia endophytica</name>
    <dbReference type="NCBI Taxonomy" id="1324766"/>
    <lineage>
        <taxon>Bacteria</taxon>
        <taxon>Bacillati</taxon>
        <taxon>Actinomycetota</taxon>
        <taxon>Actinomycetes</taxon>
        <taxon>Micrococcales</taxon>
        <taxon>Micrococcaceae</taxon>
        <taxon>Rothia</taxon>
    </lineage>
</organism>
<comment type="subcellular location">
    <subcellularLocation>
        <location evidence="1">Membrane</location>
        <topology evidence="1">Multi-pass membrane protein</topology>
    </subcellularLocation>
</comment>
<dbReference type="InterPro" id="IPR051611">
    <property type="entry name" value="ECF_transporter_component"/>
</dbReference>
<gene>
    <name evidence="7" type="ORF">GCM10023352_21040</name>
</gene>
<evidence type="ECO:0000313" key="7">
    <source>
        <dbReference type="EMBL" id="GAA4800723.1"/>
    </source>
</evidence>
<dbReference type="CDD" id="cd16914">
    <property type="entry name" value="EcfT"/>
    <property type="match status" value="1"/>
</dbReference>
<accession>A0ABP9BXJ7</accession>
<dbReference type="PANTHER" id="PTHR34857">
    <property type="entry name" value="SLL0384 PROTEIN"/>
    <property type="match status" value="1"/>
</dbReference>
<sequence length="269" mass="29067">MSTNPFERSALQDSWLGRRNAGIKFGAALVCSVLIILVIDPLTASLILGLEIFGLLVARFNAFTLLIRFWPILVASLVGGWATALLAEKNGEVVLDLGFNYLTTHSVEIGVAMVLRSLALALPSLMFFTTVDPTDWGDSLAQTWRLPARFVLAALAALRLVGLMLAEWNTLSMTRRARGVTGSSSAAGLVQSIRASGGQTFALLVQALRRGSRLAITMEARGFGNRQRTWARPDRFTPGDLVFTVCALAIPLVAYAASFSVGSLQLLWQ</sequence>
<evidence type="ECO:0000256" key="5">
    <source>
        <dbReference type="ARBA" id="ARBA00023136"/>
    </source>
</evidence>
<keyword evidence="4 6" id="KW-1133">Transmembrane helix</keyword>
<comment type="caution">
    <text evidence="7">The sequence shown here is derived from an EMBL/GenBank/DDBJ whole genome shotgun (WGS) entry which is preliminary data.</text>
</comment>
<evidence type="ECO:0000256" key="6">
    <source>
        <dbReference type="SAM" id="Phobius"/>
    </source>
</evidence>
<dbReference type="Proteomes" id="UP001500187">
    <property type="component" value="Unassembled WGS sequence"/>
</dbReference>
<dbReference type="RefSeq" id="WP_251380589.1">
    <property type="nucleotide sequence ID" value="NZ_BAABKP010000007.1"/>
</dbReference>
<dbReference type="Pfam" id="PF02361">
    <property type="entry name" value="CbiQ"/>
    <property type="match status" value="1"/>
</dbReference>
<dbReference type="InterPro" id="IPR003339">
    <property type="entry name" value="ABC/ECF_trnsptr_transmembrane"/>
</dbReference>
<feature type="transmembrane region" description="Helical" evidence="6">
    <location>
        <begin position="107"/>
        <end position="128"/>
    </location>
</feature>
<feature type="transmembrane region" description="Helical" evidence="6">
    <location>
        <begin position="241"/>
        <end position="268"/>
    </location>
</feature>
<evidence type="ECO:0000256" key="4">
    <source>
        <dbReference type="ARBA" id="ARBA00022989"/>
    </source>
</evidence>
<evidence type="ECO:0000256" key="3">
    <source>
        <dbReference type="ARBA" id="ARBA00022692"/>
    </source>
</evidence>
<evidence type="ECO:0000313" key="8">
    <source>
        <dbReference type="Proteomes" id="UP001500187"/>
    </source>
</evidence>
<feature type="transmembrane region" description="Helical" evidence="6">
    <location>
        <begin position="148"/>
        <end position="166"/>
    </location>
</feature>
<evidence type="ECO:0000256" key="1">
    <source>
        <dbReference type="ARBA" id="ARBA00004141"/>
    </source>
</evidence>
<evidence type="ECO:0000256" key="2">
    <source>
        <dbReference type="ARBA" id="ARBA00022475"/>
    </source>
</evidence>
<keyword evidence="5 6" id="KW-0472">Membrane</keyword>
<dbReference type="PANTHER" id="PTHR34857:SF2">
    <property type="entry name" value="SLL0384 PROTEIN"/>
    <property type="match status" value="1"/>
</dbReference>
<dbReference type="EMBL" id="BAABKP010000007">
    <property type="protein sequence ID" value="GAA4800723.1"/>
    <property type="molecule type" value="Genomic_DNA"/>
</dbReference>
<proteinExistence type="predicted"/>